<dbReference type="GeneID" id="73339405"/>
<organism evidence="1 2">
    <name type="scientific">Colletotrichum lupini</name>
    <dbReference type="NCBI Taxonomy" id="145971"/>
    <lineage>
        <taxon>Eukaryota</taxon>
        <taxon>Fungi</taxon>
        <taxon>Dikarya</taxon>
        <taxon>Ascomycota</taxon>
        <taxon>Pezizomycotina</taxon>
        <taxon>Sordariomycetes</taxon>
        <taxon>Hypocreomycetidae</taxon>
        <taxon>Glomerellales</taxon>
        <taxon>Glomerellaceae</taxon>
        <taxon>Colletotrichum</taxon>
        <taxon>Colletotrichum acutatum species complex</taxon>
    </lineage>
</organism>
<keyword evidence="2" id="KW-1185">Reference proteome</keyword>
<dbReference type="RefSeq" id="XP_049141538.1">
    <property type="nucleotide sequence ID" value="XM_049284395.1"/>
</dbReference>
<dbReference type="EMBL" id="CP019475">
    <property type="protein sequence ID" value="UQC79907.1"/>
    <property type="molecule type" value="Genomic_DNA"/>
</dbReference>
<proteinExistence type="predicted"/>
<sequence>MSLLPAPKMKCGDGLGTPHGGDVSWASAAALAQLHFASRLSPMGAQKDAHQGTRGEGGDFWVGIHMQSGLARTTVNKQCIPPRAGRGSMGLEELNGRKNWVVTIRVFFESPCFFVRGPRLQLDNVPLSFYAFQRPVTSVSFY</sequence>
<accession>A0A9Q8SNX1</accession>
<reference evidence="1" key="1">
    <citation type="journal article" date="2021" name="Mol. Plant Microbe Interact.">
        <title>Complete Genome Sequence of the Plant-Pathogenic Fungus Colletotrichum lupini.</title>
        <authorList>
            <person name="Baroncelli R."/>
            <person name="Pensec F."/>
            <person name="Da Lio D."/>
            <person name="Boufleur T."/>
            <person name="Vicente I."/>
            <person name="Sarrocco S."/>
            <person name="Picot A."/>
            <person name="Baraldi E."/>
            <person name="Sukno S."/>
            <person name="Thon M."/>
            <person name="Le Floch G."/>
        </authorList>
    </citation>
    <scope>NUCLEOTIDE SEQUENCE</scope>
    <source>
        <strain evidence="1">IMI 504893</strain>
    </source>
</reference>
<evidence type="ECO:0000313" key="2">
    <source>
        <dbReference type="Proteomes" id="UP000830671"/>
    </source>
</evidence>
<dbReference type="AlphaFoldDB" id="A0A9Q8SNX1"/>
<gene>
    <name evidence="1" type="ORF">CLUP02_05388</name>
</gene>
<evidence type="ECO:0000313" key="1">
    <source>
        <dbReference type="EMBL" id="UQC79907.1"/>
    </source>
</evidence>
<dbReference type="KEGG" id="clup:CLUP02_05388"/>
<dbReference type="Proteomes" id="UP000830671">
    <property type="component" value="Chromosome 3"/>
</dbReference>
<protein>
    <submittedName>
        <fullName evidence="1">Uncharacterized protein</fullName>
    </submittedName>
</protein>
<name>A0A9Q8SNX1_9PEZI</name>